<comment type="caution">
    <text evidence="2">The sequence shown here is derived from an EMBL/GenBank/DDBJ whole genome shotgun (WGS) entry which is preliminary data.</text>
</comment>
<name>C4GAA4_9FIRM</name>
<keyword evidence="3" id="KW-1185">Reference proteome</keyword>
<reference evidence="2" key="1">
    <citation type="submission" date="2009-04" db="EMBL/GenBank/DDBJ databases">
        <authorList>
            <person name="Weinstock G."/>
            <person name="Sodergren E."/>
            <person name="Clifton S."/>
            <person name="Fulton L."/>
            <person name="Fulton B."/>
            <person name="Courtney L."/>
            <person name="Fronick C."/>
            <person name="Harrison M."/>
            <person name="Strong C."/>
            <person name="Farmer C."/>
            <person name="Delahaunty K."/>
            <person name="Markovic C."/>
            <person name="Hall O."/>
            <person name="Minx P."/>
            <person name="Tomlinson C."/>
            <person name="Mitreva M."/>
            <person name="Nelson J."/>
            <person name="Hou S."/>
            <person name="Wollam A."/>
            <person name="Pepin K.H."/>
            <person name="Johnson M."/>
            <person name="Bhonagiri V."/>
            <person name="Nash W.E."/>
            <person name="Warren W."/>
            <person name="Chinwalla A."/>
            <person name="Mardis E.R."/>
            <person name="Wilson R.K."/>
        </authorList>
    </citation>
    <scope>NUCLEOTIDE SEQUENCE [LARGE SCALE GENOMIC DNA]</scope>
    <source>
        <strain evidence="2">DSM 14600</strain>
    </source>
</reference>
<dbReference type="EMBL" id="ACIP02000002">
    <property type="protein sequence ID" value="EEP28637.1"/>
    <property type="molecule type" value="Genomic_DNA"/>
</dbReference>
<sequence length="257" mass="29569">MFERKKTERPEESAPESAYILDLIDLERYRDHFYDYLAINEDYYLPEEEVREYYVPGSNLRKYFVVRGEHVQLQGGQVLVDGGPVGELKTSDEEMVEGWQDREIIKRMEVFLGGGAFKQIRLREDRVFDWEKNPGQAAEGRGNELAVQGTQRTDSAGTGEAKDGKAVFNEWADPAGTGETKLEEAATDEGSEESIEVRDRRIPYYAYLYLELKGSLSAGEVAKKRSFPRPSWLIFRRKPKLRRARSRGKRDERASRG</sequence>
<dbReference type="STRING" id="626523.GCWU000342_01449"/>
<dbReference type="RefSeq" id="WP_006906450.1">
    <property type="nucleotide sequence ID" value="NZ_GG665866.1"/>
</dbReference>
<evidence type="ECO:0000313" key="2">
    <source>
        <dbReference type="EMBL" id="EEP28637.1"/>
    </source>
</evidence>
<organism evidence="2 3">
    <name type="scientific">Shuttleworthella satelles DSM 14600</name>
    <dbReference type="NCBI Taxonomy" id="626523"/>
    <lineage>
        <taxon>Bacteria</taxon>
        <taxon>Bacillati</taxon>
        <taxon>Bacillota</taxon>
        <taxon>Clostridia</taxon>
        <taxon>Lachnospirales</taxon>
        <taxon>Lachnospiraceae</taxon>
        <taxon>Shuttleworthella</taxon>
    </lineage>
</organism>
<evidence type="ECO:0000256" key="1">
    <source>
        <dbReference type="SAM" id="MobiDB-lite"/>
    </source>
</evidence>
<dbReference type="HOGENOM" id="CLU_1081401_0_0_9"/>
<gene>
    <name evidence="2" type="ORF">GCWU000342_01449</name>
</gene>
<accession>C4GAA4</accession>
<dbReference type="Proteomes" id="UP000003494">
    <property type="component" value="Unassembled WGS sequence"/>
</dbReference>
<evidence type="ECO:0000313" key="3">
    <source>
        <dbReference type="Proteomes" id="UP000003494"/>
    </source>
</evidence>
<proteinExistence type="predicted"/>
<protein>
    <submittedName>
        <fullName evidence="2">Uncharacterized protein</fullName>
    </submittedName>
</protein>
<feature type="region of interest" description="Disordered" evidence="1">
    <location>
        <begin position="135"/>
        <end position="193"/>
    </location>
</feature>
<dbReference type="AlphaFoldDB" id="C4GAA4"/>